<dbReference type="EMBL" id="JAXGGE010000001">
    <property type="protein sequence ID" value="MDY4302315.1"/>
    <property type="molecule type" value="Genomic_DNA"/>
</dbReference>
<evidence type="ECO:0000313" key="10">
    <source>
        <dbReference type="Proteomes" id="UP001277967"/>
    </source>
</evidence>
<dbReference type="Pfam" id="PF00145">
    <property type="entry name" value="DNA_methylase"/>
    <property type="match status" value="2"/>
</dbReference>
<evidence type="ECO:0000256" key="1">
    <source>
        <dbReference type="ARBA" id="ARBA00011975"/>
    </source>
</evidence>
<name>A0ABU5FJN5_9PSED</name>
<keyword evidence="2 7" id="KW-0489">Methyltransferase</keyword>
<protein>
    <recommendedName>
        <fullName evidence="1">DNA (cytosine-5-)-methyltransferase</fullName>
        <ecNumber evidence="1">2.1.1.37</ecNumber>
    </recommendedName>
</protein>
<dbReference type="NCBIfam" id="TIGR00675">
    <property type="entry name" value="dcm"/>
    <property type="match status" value="1"/>
</dbReference>
<dbReference type="InterPro" id="IPR001525">
    <property type="entry name" value="C5_MeTfrase"/>
</dbReference>
<reference evidence="9 10" key="1">
    <citation type="submission" date="2023-11" db="EMBL/GenBank/DDBJ databases">
        <title>Genome sequence of Pseudomonas salmasensis Strain SLU99.</title>
        <authorList>
            <person name="Ghadamgahi F."/>
            <person name="Kalyandurg P.B."/>
            <person name="Catara V."/>
            <person name="Vetukuri R."/>
            <person name="Ghosh S."/>
        </authorList>
    </citation>
    <scope>NUCLEOTIDE SEQUENCE [LARGE SCALE GENOMIC DNA]</scope>
    <source>
        <strain evidence="9 10">SLU99</strain>
    </source>
</reference>
<evidence type="ECO:0000256" key="5">
    <source>
        <dbReference type="ARBA" id="ARBA00022747"/>
    </source>
</evidence>
<feature type="active site" evidence="7">
    <location>
        <position position="132"/>
    </location>
</feature>
<evidence type="ECO:0000256" key="2">
    <source>
        <dbReference type="ARBA" id="ARBA00022603"/>
    </source>
</evidence>
<keyword evidence="10" id="KW-1185">Reference proteome</keyword>
<comment type="caution">
    <text evidence="9">The sequence shown here is derived from an EMBL/GenBank/DDBJ whole genome shotgun (WGS) entry which is preliminary data.</text>
</comment>
<dbReference type="RefSeq" id="WP_320748394.1">
    <property type="nucleotide sequence ID" value="NZ_JAXGGE010000001.1"/>
</dbReference>
<comment type="catalytic activity">
    <reaction evidence="6">
        <text>a 2'-deoxycytidine in DNA + S-adenosyl-L-methionine = a 5-methyl-2'-deoxycytidine in DNA + S-adenosyl-L-homocysteine + H(+)</text>
        <dbReference type="Rhea" id="RHEA:13681"/>
        <dbReference type="Rhea" id="RHEA-COMP:11369"/>
        <dbReference type="Rhea" id="RHEA-COMP:11370"/>
        <dbReference type="ChEBI" id="CHEBI:15378"/>
        <dbReference type="ChEBI" id="CHEBI:57856"/>
        <dbReference type="ChEBI" id="CHEBI:59789"/>
        <dbReference type="ChEBI" id="CHEBI:85452"/>
        <dbReference type="ChEBI" id="CHEBI:85454"/>
        <dbReference type="EC" id="2.1.1.37"/>
    </reaction>
</comment>
<organism evidence="9 10">
    <name type="scientific">Pseudomonas salmasensis</name>
    <dbReference type="NCBI Taxonomy" id="2745514"/>
    <lineage>
        <taxon>Bacteria</taxon>
        <taxon>Pseudomonadati</taxon>
        <taxon>Pseudomonadota</taxon>
        <taxon>Gammaproteobacteria</taxon>
        <taxon>Pseudomonadales</taxon>
        <taxon>Pseudomonadaceae</taxon>
        <taxon>Pseudomonas</taxon>
    </lineage>
</organism>
<evidence type="ECO:0000256" key="6">
    <source>
        <dbReference type="ARBA" id="ARBA00047422"/>
    </source>
</evidence>
<evidence type="ECO:0000256" key="7">
    <source>
        <dbReference type="PROSITE-ProRule" id="PRU01016"/>
    </source>
</evidence>
<sequence length="541" mass="60432">MNCNNPLQVVDLFAGPGGLGEGFSSLNEGRSFEVLVSAEMDPFARSTLRLRAFYRALKKNNPAALDDYYYYCETGGVSQPWTSNSAKEWQHADREARQIKLGSPEGNAELDRILESSLDTSKPWVLIGGPPCQAYSIVGRARNKGNAQYKAEDDHRHFLYREYLRIIQSKRPAIFVMENVKGILSSKVSGTQIFPQILQDLADPDAALGIKDGCGAKYKICSLVSDDIYESGMSLESIDFSNFIIRAEDYGIPQGRHRVILIGVSEDYLDGINEHKLATAEPVTVGDVIGNLPPLRSTLSRGGDTPDKWCSEVFNHLDTLYADLISSGVKDLNLEMKLKIFRDSFSGGRLNNGGLRVRKTSSWSGKTKSNELNSWFTDDRLSVWLNHEARSHMSADLKRYVYASVFAQAHQLSPKGHREFNLPGLAPHHKNWESGKFSDRFRVQLDHQYASTITSHISKDGHYFIHYDPNQCRSLTVREAARLQTFPDNYFFLGNRTQQFHQVGNAVPPLLASKIAKVVERIIKGGTSSAKTSEAVASMII</sequence>
<dbReference type="PROSITE" id="PS51679">
    <property type="entry name" value="SAM_MT_C5"/>
    <property type="match status" value="1"/>
</dbReference>
<dbReference type="Proteomes" id="UP001277967">
    <property type="component" value="Unassembled WGS sequence"/>
</dbReference>
<keyword evidence="3 7" id="KW-0808">Transferase</keyword>
<dbReference type="InterPro" id="IPR050390">
    <property type="entry name" value="C5-Methyltransferase"/>
</dbReference>
<dbReference type="SUPFAM" id="SSF53335">
    <property type="entry name" value="S-adenosyl-L-methionine-dependent methyltransferases"/>
    <property type="match status" value="1"/>
</dbReference>
<dbReference type="EC" id="2.1.1.37" evidence="1"/>
<evidence type="ECO:0000256" key="3">
    <source>
        <dbReference type="ARBA" id="ARBA00022679"/>
    </source>
</evidence>
<evidence type="ECO:0000256" key="8">
    <source>
        <dbReference type="RuleBase" id="RU000416"/>
    </source>
</evidence>
<dbReference type="GO" id="GO:0003886">
    <property type="term" value="F:DNA (cytosine-5-)-methyltransferase activity"/>
    <property type="evidence" value="ECO:0007669"/>
    <property type="project" value="UniProtKB-EC"/>
</dbReference>
<dbReference type="PANTHER" id="PTHR10629">
    <property type="entry name" value="CYTOSINE-SPECIFIC METHYLTRANSFERASE"/>
    <property type="match status" value="1"/>
</dbReference>
<gene>
    <name evidence="9" type="ORF">SO486_20315</name>
</gene>
<keyword evidence="4 7" id="KW-0949">S-adenosyl-L-methionine</keyword>
<accession>A0ABU5FJN5</accession>
<evidence type="ECO:0000256" key="4">
    <source>
        <dbReference type="ARBA" id="ARBA00022691"/>
    </source>
</evidence>
<keyword evidence="5" id="KW-0680">Restriction system</keyword>
<dbReference type="GO" id="GO:0032259">
    <property type="term" value="P:methylation"/>
    <property type="evidence" value="ECO:0007669"/>
    <property type="project" value="UniProtKB-KW"/>
</dbReference>
<dbReference type="PANTHER" id="PTHR10629:SF52">
    <property type="entry name" value="DNA (CYTOSINE-5)-METHYLTRANSFERASE 1"/>
    <property type="match status" value="1"/>
</dbReference>
<comment type="similarity">
    <text evidence="7 8">Belongs to the class I-like SAM-binding methyltransferase superfamily. C5-methyltransferase family.</text>
</comment>
<evidence type="ECO:0000313" key="9">
    <source>
        <dbReference type="EMBL" id="MDY4302315.1"/>
    </source>
</evidence>
<dbReference type="Gene3D" id="3.40.50.150">
    <property type="entry name" value="Vaccinia Virus protein VP39"/>
    <property type="match status" value="1"/>
</dbReference>
<dbReference type="PRINTS" id="PR00105">
    <property type="entry name" value="C5METTRFRASE"/>
</dbReference>
<dbReference type="InterPro" id="IPR029063">
    <property type="entry name" value="SAM-dependent_MTases_sf"/>
</dbReference>
<proteinExistence type="inferred from homology"/>
<dbReference type="Gene3D" id="3.90.120.10">
    <property type="entry name" value="DNA Methylase, subunit A, domain 2"/>
    <property type="match status" value="1"/>
</dbReference>